<dbReference type="Pfam" id="PF07729">
    <property type="entry name" value="FCD"/>
    <property type="match status" value="1"/>
</dbReference>
<comment type="caution">
    <text evidence="6">The sequence shown here is derived from an EMBL/GenBank/DDBJ whole genome shotgun (WGS) entry which is preliminary data.</text>
</comment>
<dbReference type="Pfam" id="PF00392">
    <property type="entry name" value="GntR"/>
    <property type="match status" value="1"/>
</dbReference>
<evidence type="ECO:0000256" key="4">
    <source>
        <dbReference type="SAM" id="MobiDB-lite"/>
    </source>
</evidence>
<dbReference type="RefSeq" id="WP_060604975.1">
    <property type="nucleotide sequence ID" value="NZ_FQZC01000002.1"/>
</dbReference>
<evidence type="ECO:0000256" key="1">
    <source>
        <dbReference type="ARBA" id="ARBA00023015"/>
    </source>
</evidence>
<evidence type="ECO:0000259" key="5">
    <source>
        <dbReference type="PROSITE" id="PS50949"/>
    </source>
</evidence>
<proteinExistence type="predicted"/>
<dbReference type="GO" id="GO:0003677">
    <property type="term" value="F:DNA binding"/>
    <property type="evidence" value="ECO:0007669"/>
    <property type="project" value="UniProtKB-KW"/>
</dbReference>
<organism evidence="6 7">
    <name type="scientific">Aureimonas altamirensis DSM 21988</name>
    <dbReference type="NCBI Taxonomy" id="1121026"/>
    <lineage>
        <taxon>Bacteria</taxon>
        <taxon>Pseudomonadati</taxon>
        <taxon>Pseudomonadota</taxon>
        <taxon>Alphaproteobacteria</taxon>
        <taxon>Hyphomicrobiales</taxon>
        <taxon>Aurantimonadaceae</taxon>
        <taxon>Aureimonas</taxon>
    </lineage>
</organism>
<feature type="region of interest" description="Disordered" evidence="4">
    <location>
        <begin position="1"/>
        <end position="25"/>
    </location>
</feature>
<name>A0ABY1IEL6_9HYPH</name>
<dbReference type="InterPro" id="IPR011711">
    <property type="entry name" value="GntR_C"/>
</dbReference>
<keyword evidence="3" id="KW-0804">Transcription</keyword>
<evidence type="ECO:0000256" key="3">
    <source>
        <dbReference type="ARBA" id="ARBA00023163"/>
    </source>
</evidence>
<keyword evidence="7" id="KW-1185">Reference proteome</keyword>
<dbReference type="SMART" id="SM00345">
    <property type="entry name" value="HTH_GNTR"/>
    <property type="match status" value="1"/>
</dbReference>
<evidence type="ECO:0000313" key="6">
    <source>
        <dbReference type="EMBL" id="SHJ06466.1"/>
    </source>
</evidence>
<dbReference type="Gene3D" id="1.10.10.10">
    <property type="entry name" value="Winged helix-like DNA-binding domain superfamily/Winged helix DNA-binding domain"/>
    <property type="match status" value="1"/>
</dbReference>
<feature type="domain" description="HTH gntR-type" evidence="5">
    <location>
        <begin position="23"/>
        <end position="91"/>
    </location>
</feature>
<dbReference type="CDD" id="cd07377">
    <property type="entry name" value="WHTH_GntR"/>
    <property type="match status" value="1"/>
</dbReference>
<dbReference type="SMART" id="SM00895">
    <property type="entry name" value="FCD"/>
    <property type="match status" value="1"/>
</dbReference>
<evidence type="ECO:0000256" key="2">
    <source>
        <dbReference type="ARBA" id="ARBA00023125"/>
    </source>
</evidence>
<dbReference type="EMBL" id="FQZC01000002">
    <property type="protein sequence ID" value="SHJ06466.1"/>
    <property type="molecule type" value="Genomic_DNA"/>
</dbReference>
<dbReference type="SUPFAM" id="SSF48008">
    <property type="entry name" value="GntR ligand-binding domain-like"/>
    <property type="match status" value="1"/>
</dbReference>
<keyword evidence="2 6" id="KW-0238">DNA-binding</keyword>
<gene>
    <name evidence="6" type="ORF">SAMN02745911_1563</name>
</gene>
<reference evidence="6 7" key="1">
    <citation type="submission" date="2016-11" db="EMBL/GenBank/DDBJ databases">
        <authorList>
            <person name="Varghese N."/>
            <person name="Submissions S."/>
        </authorList>
    </citation>
    <scope>NUCLEOTIDE SEQUENCE [LARGE SCALE GENOMIC DNA]</scope>
    <source>
        <strain evidence="6 7">DSM 21988</strain>
    </source>
</reference>
<protein>
    <submittedName>
        <fullName evidence="6">DNA-binding transcriptional regulator, FadR family</fullName>
    </submittedName>
</protein>
<dbReference type="Gene3D" id="1.20.120.530">
    <property type="entry name" value="GntR ligand-binding domain-like"/>
    <property type="match status" value="1"/>
</dbReference>
<keyword evidence="1" id="KW-0805">Transcription regulation</keyword>
<dbReference type="InterPro" id="IPR000524">
    <property type="entry name" value="Tscrpt_reg_HTH_GntR"/>
</dbReference>
<dbReference type="Proteomes" id="UP000184290">
    <property type="component" value="Unassembled WGS sequence"/>
</dbReference>
<dbReference type="PROSITE" id="PS50949">
    <property type="entry name" value="HTH_GNTR"/>
    <property type="match status" value="1"/>
</dbReference>
<dbReference type="InterPro" id="IPR008920">
    <property type="entry name" value="TF_FadR/GntR_C"/>
</dbReference>
<dbReference type="InterPro" id="IPR036388">
    <property type="entry name" value="WH-like_DNA-bd_sf"/>
</dbReference>
<dbReference type="InterPro" id="IPR036390">
    <property type="entry name" value="WH_DNA-bd_sf"/>
</dbReference>
<dbReference type="SUPFAM" id="SSF46785">
    <property type="entry name" value="Winged helix' DNA-binding domain"/>
    <property type="match status" value="1"/>
</dbReference>
<dbReference type="PANTHER" id="PTHR43537:SF44">
    <property type="entry name" value="GNTR FAMILY REGULATORY PROTEIN"/>
    <property type="match status" value="1"/>
</dbReference>
<sequence length="268" mass="28848">MANGIAEPKPGRAAQPSENGRKPRLSETVARKLRGQILAGEFEAGARLPSESRLTELFGVSRTVIREAVAVLAADGLLEPRHGAGVFVLDNRSRIMGPISSDVGNRISQAINVLEVRMGIEIESAGLAAERRNTSQEARIHEAFFDFDNALRQGTDTGKADFAFHREIASATNNPFYVEVLDALGDRTIPCDRTSPFYSPELLSADYLAGLQREHLAILQAISAGDPGAARRAMRAHLGAAQNRYRQRLAGQQANYLTTLPASSGGGT</sequence>
<accession>A0ABY1IEL6</accession>
<dbReference type="PANTHER" id="PTHR43537">
    <property type="entry name" value="TRANSCRIPTIONAL REGULATOR, GNTR FAMILY"/>
    <property type="match status" value="1"/>
</dbReference>
<dbReference type="PRINTS" id="PR00035">
    <property type="entry name" value="HTHGNTR"/>
</dbReference>
<evidence type="ECO:0000313" key="7">
    <source>
        <dbReference type="Proteomes" id="UP000184290"/>
    </source>
</evidence>